<dbReference type="GO" id="GO:0016491">
    <property type="term" value="F:oxidoreductase activity"/>
    <property type="evidence" value="ECO:0007669"/>
    <property type="project" value="InterPro"/>
</dbReference>
<dbReference type="RefSeq" id="WP_134424179.1">
    <property type="nucleotide sequence ID" value="NZ_SOHA01000017.1"/>
</dbReference>
<dbReference type="PROSITE" id="PS51384">
    <property type="entry name" value="FAD_FR"/>
    <property type="match status" value="1"/>
</dbReference>
<dbReference type="SUPFAM" id="SSF63380">
    <property type="entry name" value="Riboflavin synthase domain-like"/>
    <property type="match status" value="1"/>
</dbReference>
<proteinExistence type="predicted"/>
<keyword evidence="4" id="KW-1185">Reference proteome</keyword>
<dbReference type="AlphaFoldDB" id="A0A4Y8JXQ6"/>
<evidence type="ECO:0000256" key="1">
    <source>
        <dbReference type="SAM" id="MobiDB-lite"/>
    </source>
</evidence>
<dbReference type="InterPro" id="IPR013113">
    <property type="entry name" value="SIP_FAD-bd"/>
</dbReference>
<accession>A0A4Y8JXQ6</accession>
<dbReference type="CDD" id="cd06193">
    <property type="entry name" value="siderophore_interacting"/>
    <property type="match status" value="1"/>
</dbReference>
<dbReference type="InterPro" id="IPR039374">
    <property type="entry name" value="SIP_fam"/>
</dbReference>
<protein>
    <submittedName>
        <fullName evidence="3">Siderophore-interacting protein</fullName>
    </submittedName>
</protein>
<dbReference type="Proteomes" id="UP000297472">
    <property type="component" value="Unassembled WGS sequence"/>
</dbReference>
<feature type="region of interest" description="Disordered" evidence="1">
    <location>
        <begin position="251"/>
        <end position="286"/>
    </location>
</feature>
<name>A0A4Y8JXQ6_9MICO</name>
<dbReference type="Pfam" id="PF08021">
    <property type="entry name" value="FAD_binding_9"/>
    <property type="match status" value="1"/>
</dbReference>
<gene>
    <name evidence="3" type="ORF">E3T49_06635</name>
</gene>
<reference evidence="3 4" key="1">
    <citation type="submission" date="2019-03" db="EMBL/GenBank/DDBJ databases">
        <title>Genomics of glacier-inhabiting Cryobacterium strains.</title>
        <authorList>
            <person name="Liu Q."/>
            <person name="Xin Y.-H."/>
        </authorList>
    </citation>
    <scope>NUCLEOTIDE SEQUENCE [LARGE SCALE GENOMIC DNA]</scope>
    <source>
        <strain evidence="3 4">TMT1-51</strain>
    </source>
</reference>
<dbReference type="EMBL" id="SOHA01000017">
    <property type="protein sequence ID" value="TFD31189.1"/>
    <property type="molecule type" value="Genomic_DNA"/>
</dbReference>
<evidence type="ECO:0000313" key="4">
    <source>
        <dbReference type="Proteomes" id="UP000297472"/>
    </source>
</evidence>
<dbReference type="OrthoDB" id="3291337at2"/>
<feature type="compositionally biased region" description="Polar residues" evidence="1">
    <location>
        <begin position="251"/>
        <end position="260"/>
    </location>
</feature>
<dbReference type="InterPro" id="IPR039261">
    <property type="entry name" value="FNR_nucleotide-bd"/>
</dbReference>
<dbReference type="InterPro" id="IPR007037">
    <property type="entry name" value="SIP_rossman_dom"/>
</dbReference>
<feature type="domain" description="FAD-binding FR-type" evidence="2">
    <location>
        <begin position="17"/>
        <end position="164"/>
    </location>
</feature>
<dbReference type="InterPro" id="IPR017927">
    <property type="entry name" value="FAD-bd_FR_type"/>
</dbReference>
<evidence type="ECO:0000313" key="3">
    <source>
        <dbReference type="EMBL" id="TFD31189.1"/>
    </source>
</evidence>
<dbReference type="Pfam" id="PF04954">
    <property type="entry name" value="SIP"/>
    <property type="match status" value="1"/>
</dbReference>
<dbReference type="Gene3D" id="3.40.50.80">
    <property type="entry name" value="Nucleotide-binding domain of ferredoxin-NADP reductase (FNR) module"/>
    <property type="match status" value="1"/>
</dbReference>
<comment type="caution">
    <text evidence="3">The sequence shown here is derived from an EMBL/GenBank/DDBJ whole genome shotgun (WGS) entry which is preliminary data.</text>
</comment>
<dbReference type="InterPro" id="IPR017938">
    <property type="entry name" value="Riboflavin_synthase-like_b-brl"/>
</dbReference>
<organism evidence="3 4">
    <name type="scientific">Cryobacterium cryoconiti</name>
    <dbReference type="NCBI Taxonomy" id="1259239"/>
    <lineage>
        <taxon>Bacteria</taxon>
        <taxon>Bacillati</taxon>
        <taxon>Actinomycetota</taxon>
        <taxon>Actinomycetes</taxon>
        <taxon>Micrococcales</taxon>
        <taxon>Microbacteriaceae</taxon>
        <taxon>Cryobacterium</taxon>
    </lineage>
</organism>
<evidence type="ECO:0000259" key="2">
    <source>
        <dbReference type="PROSITE" id="PS51384"/>
    </source>
</evidence>
<dbReference type="Gene3D" id="2.40.30.10">
    <property type="entry name" value="Translation factors"/>
    <property type="match status" value="1"/>
</dbReference>
<sequence>MLTSTDAPPATRSRASYRPFAVEVAKVLRVSTSFTRVTFTGPELHRFGTAGLDQRIKLVLPLADSGLTHFPDDHSWYDRWRLLPDEHRNPLRTYTVSQARPHLREVDVDFVNHVHVHVHGSGEGVGVEDDEASQAGGPAARWLAAATVGDRVAIVGPDADGENPRVGIEWQPGTARTLLLAGDETAAPAICAILSALPRDARGAVFIEVPCADDKLGTDAPAGVSVTWLARSGARGALLEPAVRDWVSDCRATQQASQPSAPRAVQTAPGESRADDAASGPEGGILWEVPEECPTDGLYAWLAGEAGVIKRLRRFLVTESGVDRRQVAFMGYWRDGKSEPN</sequence>
<dbReference type="PANTHER" id="PTHR30157:SF0">
    <property type="entry name" value="NADPH-DEPENDENT FERRIC-CHELATE REDUCTASE"/>
    <property type="match status" value="1"/>
</dbReference>
<dbReference type="PANTHER" id="PTHR30157">
    <property type="entry name" value="FERRIC REDUCTASE, NADPH-DEPENDENT"/>
    <property type="match status" value="1"/>
</dbReference>